<accession>A0A371FYF8</accession>
<sequence length="112" mass="12681">MFGSYDLSLPRRLTSNPCNVGKVISRASGGGPLNEDTLTTLSALTQFYDPPLKCFTFKDFQLTPMLEEYERLLGMPQAKSLPYFPRGHYPSWALVAKLLRVPESKVLRQKKN</sequence>
<dbReference type="PANTHER" id="PTHR48201">
    <property type="entry name" value="PROTEIN, PUTATIVE-RELATED"/>
    <property type="match status" value="1"/>
</dbReference>
<organism evidence="2 3">
    <name type="scientific">Mucuna pruriens</name>
    <name type="common">Velvet bean</name>
    <name type="synonym">Dolichos pruriens</name>
    <dbReference type="NCBI Taxonomy" id="157652"/>
    <lineage>
        <taxon>Eukaryota</taxon>
        <taxon>Viridiplantae</taxon>
        <taxon>Streptophyta</taxon>
        <taxon>Embryophyta</taxon>
        <taxon>Tracheophyta</taxon>
        <taxon>Spermatophyta</taxon>
        <taxon>Magnoliopsida</taxon>
        <taxon>eudicotyledons</taxon>
        <taxon>Gunneridae</taxon>
        <taxon>Pentapetalae</taxon>
        <taxon>rosids</taxon>
        <taxon>fabids</taxon>
        <taxon>Fabales</taxon>
        <taxon>Fabaceae</taxon>
        <taxon>Papilionoideae</taxon>
        <taxon>50 kb inversion clade</taxon>
        <taxon>NPAAA clade</taxon>
        <taxon>indigoferoid/millettioid clade</taxon>
        <taxon>Phaseoleae</taxon>
        <taxon>Mucuna</taxon>
    </lineage>
</organism>
<dbReference type="EMBL" id="QJKJ01007462">
    <property type="protein sequence ID" value="RDX83083.1"/>
    <property type="molecule type" value="Genomic_DNA"/>
</dbReference>
<name>A0A371FYF8_MUCPR</name>
<gene>
    <name evidence="2" type="ORF">CR513_36048</name>
</gene>
<dbReference type="OrthoDB" id="1743443at2759"/>
<evidence type="ECO:0000259" key="1">
    <source>
        <dbReference type="Pfam" id="PF24924"/>
    </source>
</evidence>
<feature type="domain" description="DUF7745" evidence="1">
    <location>
        <begin position="39"/>
        <end position="106"/>
    </location>
</feature>
<dbReference type="AlphaFoldDB" id="A0A371FYF8"/>
<dbReference type="Pfam" id="PF24924">
    <property type="entry name" value="DUF7745"/>
    <property type="match status" value="1"/>
</dbReference>
<dbReference type="InterPro" id="IPR056647">
    <property type="entry name" value="DUF7745"/>
</dbReference>
<dbReference type="PANTHER" id="PTHR48201:SF12">
    <property type="entry name" value="AMINOTRANSFERASE-LIKE PLANT MOBILE DOMAIN-CONTAINING PROTEIN"/>
    <property type="match status" value="1"/>
</dbReference>
<keyword evidence="3" id="KW-1185">Reference proteome</keyword>
<evidence type="ECO:0000313" key="3">
    <source>
        <dbReference type="Proteomes" id="UP000257109"/>
    </source>
</evidence>
<comment type="caution">
    <text evidence="2">The sequence shown here is derived from an EMBL/GenBank/DDBJ whole genome shotgun (WGS) entry which is preliminary data.</text>
</comment>
<evidence type="ECO:0000313" key="2">
    <source>
        <dbReference type="EMBL" id="RDX83083.1"/>
    </source>
</evidence>
<protein>
    <recommendedName>
        <fullName evidence="1">DUF7745 domain-containing protein</fullName>
    </recommendedName>
</protein>
<feature type="non-terminal residue" evidence="2">
    <location>
        <position position="1"/>
    </location>
</feature>
<dbReference type="Proteomes" id="UP000257109">
    <property type="component" value="Unassembled WGS sequence"/>
</dbReference>
<reference evidence="2" key="1">
    <citation type="submission" date="2018-05" db="EMBL/GenBank/DDBJ databases">
        <title>Draft genome of Mucuna pruriens seed.</title>
        <authorList>
            <person name="Nnadi N.E."/>
            <person name="Vos R."/>
            <person name="Hasami M.H."/>
            <person name="Devisetty U.K."/>
            <person name="Aguiy J.C."/>
        </authorList>
    </citation>
    <scope>NUCLEOTIDE SEQUENCE [LARGE SCALE GENOMIC DNA]</scope>
    <source>
        <strain evidence="2">JCA_2017</strain>
    </source>
</reference>
<proteinExistence type="predicted"/>